<feature type="region of interest" description="Disordered" evidence="1">
    <location>
        <begin position="1"/>
        <end position="49"/>
    </location>
</feature>
<gene>
    <name evidence="2" type="ORF">ET471_00845</name>
</gene>
<feature type="region of interest" description="Disordered" evidence="1">
    <location>
        <begin position="103"/>
        <end position="134"/>
    </location>
</feature>
<dbReference type="RefSeq" id="WP_129186174.1">
    <property type="nucleotide sequence ID" value="NZ_CP035493.1"/>
</dbReference>
<evidence type="ECO:0000256" key="1">
    <source>
        <dbReference type="SAM" id="MobiDB-lite"/>
    </source>
</evidence>
<name>A0A4P6F005_9MICO</name>
<evidence type="ECO:0000313" key="2">
    <source>
        <dbReference type="EMBL" id="QAY68772.1"/>
    </source>
</evidence>
<organism evidence="2 3">
    <name type="scientific">Xylanimonas protaetiae</name>
    <dbReference type="NCBI Taxonomy" id="2509457"/>
    <lineage>
        <taxon>Bacteria</taxon>
        <taxon>Bacillati</taxon>
        <taxon>Actinomycetota</taxon>
        <taxon>Actinomycetes</taxon>
        <taxon>Micrococcales</taxon>
        <taxon>Promicromonosporaceae</taxon>
        <taxon>Xylanimonas</taxon>
    </lineage>
</organism>
<dbReference type="Proteomes" id="UP000292118">
    <property type="component" value="Chromosome"/>
</dbReference>
<sequence>MSEIQPAPGEKSGPPPHPMPAREPAVTTPDPMAVHRDPSRKPSATGATLASRARVRGDYQWVRLADLSLAAGQSVVGRGISLELALARRVNRLPVDAVNAMRSGATDRAERTPSAPLGLSTSSTRMEPAPGVSL</sequence>
<keyword evidence="3" id="KW-1185">Reference proteome</keyword>
<dbReference type="EMBL" id="CP035493">
    <property type="protein sequence ID" value="QAY68772.1"/>
    <property type="molecule type" value="Genomic_DNA"/>
</dbReference>
<proteinExistence type="predicted"/>
<evidence type="ECO:0000313" key="3">
    <source>
        <dbReference type="Proteomes" id="UP000292118"/>
    </source>
</evidence>
<reference evidence="2 3" key="1">
    <citation type="submission" date="2019-01" db="EMBL/GenBank/DDBJ databases">
        <title>Genome sequencing of strain FW10M-9.</title>
        <authorList>
            <person name="Heo J."/>
            <person name="Kim S.-J."/>
            <person name="Kim J.-S."/>
            <person name="Hong S.-B."/>
            <person name="Kwon S.-W."/>
        </authorList>
    </citation>
    <scope>NUCLEOTIDE SEQUENCE [LARGE SCALE GENOMIC DNA]</scope>
    <source>
        <strain evidence="2 3">FW10M-9</strain>
    </source>
</reference>
<dbReference type="KEGG" id="xya:ET471_00845"/>
<accession>A0A4P6F005</accession>
<protein>
    <submittedName>
        <fullName evidence="2">Uncharacterized protein</fullName>
    </submittedName>
</protein>
<dbReference type="AlphaFoldDB" id="A0A4P6F005"/>
<dbReference type="OrthoDB" id="9943506at2"/>